<feature type="region of interest" description="Disordered" evidence="1">
    <location>
        <begin position="237"/>
        <end position="268"/>
    </location>
</feature>
<feature type="compositionally biased region" description="Basic residues" evidence="1">
    <location>
        <begin position="98"/>
        <end position="107"/>
    </location>
</feature>
<gene>
    <name evidence="2" type="ORF">GOACH_11_01160</name>
</gene>
<dbReference type="EMBL" id="BANR01000011">
    <property type="protein sequence ID" value="GAC49320.1"/>
    <property type="molecule type" value="Genomic_DNA"/>
</dbReference>
<evidence type="ECO:0000313" key="3">
    <source>
        <dbReference type="Proteomes" id="UP000010988"/>
    </source>
</evidence>
<dbReference type="AlphaFoldDB" id="L7KKA6"/>
<comment type="caution">
    <text evidence="2">The sequence shown here is derived from an EMBL/GenBank/DDBJ whole genome shotgun (WGS) entry which is preliminary data.</text>
</comment>
<reference evidence="2 3" key="1">
    <citation type="submission" date="2012-12" db="EMBL/GenBank/DDBJ databases">
        <title>Whole genome shotgun sequence of Gordonia aichiensis NBRC 108223.</title>
        <authorList>
            <person name="Isaki-Nakamura S."/>
            <person name="Hosoyama A."/>
            <person name="Tsuchikane K."/>
            <person name="Ando Y."/>
            <person name="Baba S."/>
            <person name="Ohji S."/>
            <person name="Hamada M."/>
            <person name="Tamura T."/>
            <person name="Yamazoe A."/>
            <person name="Yamazaki S."/>
            <person name="Fujita N."/>
        </authorList>
    </citation>
    <scope>NUCLEOTIDE SEQUENCE [LARGE SCALE GENOMIC DNA]</scope>
    <source>
        <strain evidence="2 3">NBRC 108223</strain>
    </source>
</reference>
<proteinExistence type="predicted"/>
<feature type="region of interest" description="Disordered" evidence="1">
    <location>
        <begin position="94"/>
        <end position="117"/>
    </location>
</feature>
<dbReference type="Proteomes" id="UP000010988">
    <property type="component" value="Unassembled WGS sequence"/>
</dbReference>
<evidence type="ECO:0000313" key="2">
    <source>
        <dbReference type="EMBL" id="GAC49320.1"/>
    </source>
</evidence>
<name>L7KKA6_9ACTN</name>
<organism evidence="2 3">
    <name type="scientific">Gordonia aichiensis NBRC 108223</name>
    <dbReference type="NCBI Taxonomy" id="1220583"/>
    <lineage>
        <taxon>Bacteria</taxon>
        <taxon>Bacillati</taxon>
        <taxon>Actinomycetota</taxon>
        <taxon>Actinomycetes</taxon>
        <taxon>Mycobacteriales</taxon>
        <taxon>Gordoniaceae</taxon>
        <taxon>Gordonia</taxon>
    </lineage>
</organism>
<sequence>MQRYTALKMASEYGLAVDDVVTLAHTLRDYGVRSAADVLAETTVRQFKGAFSRQRTSQLRGRYEALTAAQARRKLALTEAVELRALESVFYPATPRSGSRRKRGKPQRRADSTSGTSITVGGLAEGVGLPTAYIFNLANDFGAQLLSHTDIVPAAIASLIRRRHSRASSRRMLMRYERFVLEQAVAPLTSTELEEYYELKEIFEPPGHPVDRDEGRPTANALRINQASDDAAATISEAQRRPGAEYDISPWHRRGARLMGHPGSGRRR</sequence>
<accession>L7KKA6</accession>
<evidence type="ECO:0000256" key="1">
    <source>
        <dbReference type="SAM" id="MobiDB-lite"/>
    </source>
</evidence>
<protein>
    <submittedName>
        <fullName evidence="2">Uncharacterized protein</fullName>
    </submittedName>
</protein>
<keyword evidence="3" id="KW-1185">Reference proteome</keyword>